<dbReference type="Proteomes" id="UP000749559">
    <property type="component" value="Unassembled WGS sequence"/>
</dbReference>
<evidence type="ECO:0000313" key="3">
    <source>
        <dbReference type="Proteomes" id="UP000749559"/>
    </source>
</evidence>
<accession>A0A8S4NCZ2</accession>
<evidence type="ECO:0008006" key="4">
    <source>
        <dbReference type="Google" id="ProtNLM"/>
    </source>
</evidence>
<evidence type="ECO:0000313" key="2">
    <source>
        <dbReference type="EMBL" id="CAH1778950.1"/>
    </source>
</evidence>
<feature type="compositionally biased region" description="Low complexity" evidence="1">
    <location>
        <begin position="384"/>
        <end position="400"/>
    </location>
</feature>
<dbReference type="OrthoDB" id="10071175at2759"/>
<keyword evidence="3" id="KW-1185">Reference proteome</keyword>
<dbReference type="InterPro" id="IPR036514">
    <property type="entry name" value="SGNH_hydro_sf"/>
</dbReference>
<dbReference type="Gene3D" id="3.40.50.1110">
    <property type="entry name" value="SGNH hydrolase"/>
    <property type="match status" value="1"/>
</dbReference>
<reference evidence="2" key="1">
    <citation type="submission" date="2022-03" db="EMBL/GenBank/DDBJ databases">
        <authorList>
            <person name="Martin C."/>
        </authorList>
    </citation>
    <scope>NUCLEOTIDE SEQUENCE</scope>
</reference>
<comment type="caution">
    <text evidence="2">The sequence shown here is derived from an EMBL/GenBank/DDBJ whole genome shotgun (WGS) entry which is preliminary data.</text>
</comment>
<protein>
    <recommendedName>
        <fullName evidence="4">SGNH hydrolase-type esterase domain-containing protein</fullName>
    </recommendedName>
</protein>
<evidence type="ECO:0000256" key="1">
    <source>
        <dbReference type="SAM" id="MobiDB-lite"/>
    </source>
</evidence>
<feature type="compositionally biased region" description="Polar residues" evidence="1">
    <location>
        <begin position="316"/>
        <end position="330"/>
    </location>
</feature>
<feature type="compositionally biased region" description="Polar residues" evidence="1">
    <location>
        <begin position="401"/>
        <end position="495"/>
    </location>
</feature>
<organism evidence="2 3">
    <name type="scientific">Owenia fusiformis</name>
    <name type="common">Polychaete worm</name>
    <dbReference type="NCBI Taxonomy" id="6347"/>
    <lineage>
        <taxon>Eukaryota</taxon>
        <taxon>Metazoa</taxon>
        <taxon>Spiralia</taxon>
        <taxon>Lophotrochozoa</taxon>
        <taxon>Annelida</taxon>
        <taxon>Polychaeta</taxon>
        <taxon>Sedentaria</taxon>
        <taxon>Canalipalpata</taxon>
        <taxon>Sabellida</taxon>
        <taxon>Oweniida</taxon>
        <taxon>Oweniidae</taxon>
        <taxon>Owenia</taxon>
    </lineage>
</organism>
<feature type="compositionally biased region" description="Polar residues" evidence="1">
    <location>
        <begin position="364"/>
        <end position="383"/>
    </location>
</feature>
<proteinExistence type="predicted"/>
<sequence>MQRAVPIAKNFASEYKVSVIGDSLVKLLPNHHGSEVLSFPGRCVTEIMHTVQFSKVATESDVLVIHGGANDISNFKDPQYIVDDILAMASKAKFLNPNVKIFISGQLPRGEDLYGGVKPREVRCQNDISKTVNLECSTKSEFIYLDHYFKFLDQNSNILPNLFARDGHHLLPEGSDVLYSSIIYQLTFHLTRSRQTLKSRPIALSSPPNLESVEDFPALPAPILPTHLHFTTPVNTSYKPKVTNKKVQMNKLKSTTQRSKTKYRYNIHKTNISTSSTSITESNTSYFTERECLHATCKWSECRAESHIISTSNPFAILTESPTPDTYISHRSNRSRGARRNQTHKRKSKPSRRHKHKKSCAPSEPSTTGTDISPNTTRTDISPNTTGTDISTNTTGTDISPNTSGTHVSTNTTCTVISPNTTGTDIPSNTTGTDISPNTTGNDIPSNTTGTDISPNTTGTDILPNTTGTDISPNTTGTDIPSDTTGTGISPNPTGTDTFPFRVKVGLMCIDLSLSKNTYFARDLISLIKDYIFLNTDCRDFDLTKMAYLRVEWGKCFR</sequence>
<feature type="non-terminal residue" evidence="2">
    <location>
        <position position="558"/>
    </location>
</feature>
<dbReference type="SUPFAM" id="SSF52266">
    <property type="entry name" value="SGNH hydrolase"/>
    <property type="match status" value="1"/>
</dbReference>
<dbReference type="EMBL" id="CAIIXF020000003">
    <property type="protein sequence ID" value="CAH1778950.1"/>
    <property type="molecule type" value="Genomic_DNA"/>
</dbReference>
<name>A0A8S4NCZ2_OWEFU</name>
<feature type="region of interest" description="Disordered" evidence="1">
    <location>
        <begin position="316"/>
        <end position="495"/>
    </location>
</feature>
<gene>
    <name evidence="2" type="ORF">OFUS_LOCUS5805</name>
</gene>
<dbReference type="AlphaFoldDB" id="A0A8S4NCZ2"/>
<feature type="compositionally biased region" description="Basic residues" evidence="1">
    <location>
        <begin position="331"/>
        <end position="359"/>
    </location>
</feature>